<gene>
    <name evidence="3" type="ORF">I6I88_16490</name>
    <name evidence="4" type="ORF">NCTC11179_02629</name>
</gene>
<dbReference type="InterPro" id="IPR024311">
    <property type="entry name" value="Lipocalin-like"/>
</dbReference>
<accession>A0A378U489</accession>
<evidence type="ECO:0000313" key="3">
    <source>
        <dbReference type="EMBL" id="QQT99745.1"/>
    </source>
</evidence>
<dbReference type="PROSITE" id="PS51257">
    <property type="entry name" value="PROKAR_LIPOPROTEIN"/>
    <property type="match status" value="1"/>
</dbReference>
<sequence length="138" mass="14968">MKTKQTVLALAFVALAFASCKDQKEATVVEETPAVTEQPTPEVAPATSLVGIWTQPNQANPSVLQGFELKEDGTMVAVNDTAMIFTKWKLVDNTLVFESEVANNDPASVKISTFKYELVAGNTLKLDVDGTIETFTKQ</sequence>
<name>A0A378U489_MYROD</name>
<evidence type="ECO:0000313" key="5">
    <source>
        <dbReference type="Proteomes" id="UP000255024"/>
    </source>
</evidence>
<dbReference type="EMBL" id="UGQL01000002">
    <property type="protein sequence ID" value="STZ69132.1"/>
    <property type="molecule type" value="Genomic_DNA"/>
</dbReference>
<evidence type="ECO:0000313" key="6">
    <source>
        <dbReference type="Proteomes" id="UP000596202"/>
    </source>
</evidence>
<protein>
    <submittedName>
        <fullName evidence="3">Lipocalin family protein</fullName>
    </submittedName>
    <submittedName>
        <fullName evidence="4">Lipocalin-like</fullName>
    </submittedName>
</protein>
<proteinExistence type="predicted"/>
<keyword evidence="5" id="KW-1185">Reference proteome</keyword>
<dbReference type="GeneID" id="93529280"/>
<dbReference type="Pfam" id="PF12702">
    <property type="entry name" value="Lipocalin_3"/>
    <property type="match status" value="1"/>
</dbReference>
<feature type="chain" id="PRO_5039986855" evidence="1">
    <location>
        <begin position="19"/>
        <end position="138"/>
    </location>
</feature>
<dbReference type="AlphaFoldDB" id="A0A378U489"/>
<reference evidence="4 5" key="1">
    <citation type="submission" date="2018-06" db="EMBL/GenBank/DDBJ databases">
        <authorList>
            <consortium name="Pathogen Informatics"/>
            <person name="Doyle S."/>
        </authorList>
    </citation>
    <scope>NUCLEOTIDE SEQUENCE [LARGE SCALE GENOMIC DNA]</scope>
    <source>
        <strain evidence="4 5">NCTC11179</strain>
    </source>
</reference>
<evidence type="ECO:0000256" key="1">
    <source>
        <dbReference type="SAM" id="SignalP"/>
    </source>
</evidence>
<dbReference type="EMBL" id="CP068108">
    <property type="protein sequence ID" value="QQT99745.1"/>
    <property type="molecule type" value="Genomic_DNA"/>
</dbReference>
<organism evidence="4 5">
    <name type="scientific">Myroides odoratus</name>
    <name type="common">Flavobacterium odoratum</name>
    <dbReference type="NCBI Taxonomy" id="256"/>
    <lineage>
        <taxon>Bacteria</taxon>
        <taxon>Pseudomonadati</taxon>
        <taxon>Bacteroidota</taxon>
        <taxon>Flavobacteriia</taxon>
        <taxon>Flavobacteriales</taxon>
        <taxon>Flavobacteriaceae</taxon>
        <taxon>Myroides</taxon>
    </lineage>
</organism>
<reference evidence="3 6" key="2">
    <citation type="submission" date="2021-01" db="EMBL/GenBank/DDBJ databases">
        <title>FDA dAtabase for Regulatory Grade micrObial Sequences (FDA-ARGOS): Supporting development and validation of Infectious Disease Dx tests.</title>
        <authorList>
            <person name="Sproer C."/>
            <person name="Gronow S."/>
            <person name="Severitt S."/>
            <person name="Schroder I."/>
            <person name="Tallon L."/>
            <person name="Sadzewicz L."/>
            <person name="Zhao X."/>
            <person name="Boylan J."/>
            <person name="Ott S."/>
            <person name="Bowen H."/>
            <person name="Vavikolanu K."/>
            <person name="Mehta A."/>
            <person name="Aluvathingal J."/>
            <person name="Nadendla S."/>
            <person name="Lowell S."/>
            <person name="Myers T."/>
            <person name="Yan Y."/>
            <person name="Sichtig H."/>
        </authorList>
    </citation>
    <scope>NUCLEOTIDE SEQUENCE [LARGE SCALE GENOMIC DNA]</scope>
    <source>
        <strain evidence="3 6">FDAARGOS_1131</strain>
    </source>
</reference>
<evidence type="ECO:0000313" key="4">
    <source>
        <dbReference type="EMBL" id="STZ69132.1"/>
    </source>
</evidence>
<dbReference type="Gene3D" id="2.40.128.280">
    <property type="match status" value="1"/>
</dbReference>
<keyword evidence="1" id="KW-0732">Signal</keyword>
<feature type="domain" description="Lipocalin-like" evidence="2">
    <location>
        <begin position="47"/>
        <end position="138"/>
    </location>
</feature>
<feature type="signal peptide" evidence="1">
    <location>
        <begin position="1"/>
        <end position="18"/>
    </location>
</feature>
<dbReference type="Proteomes" id="UP000596202">
    <property type="component" value="Chromosome"/>
</dbReference>
<dbReference type="OrthoDB" id="199694at2"/>
<evidence type="ECO:0000259" key="2">
    <source>
        <dbReference type="Pfam" id="PF12702"/>
    </source>
</evidence>
<dbReference type="RefSeq" id="WP_002988086.1">
    <property type="nucleotide sequence ID" value="NZ_CP068107.1"/>
</dbReference>
<dbReference type="Proteomes" id="UP000255024">
    <property type="component" value="Unassembled WGS sequence"/>
</dbReference>